<dbReference type="AlphaFoldDB" id="A0A024CAE9"/>
<keyword evidence="1" id="KW-0732">Signal</keyword>
<reference evidence="2" key="1">
    <citation type="submission" date="2014-02" db="EMBL/GenBank/DDBJ databases">
        <title>Insectcidical toxin genes in the bacterium Vibrio parahaemolyticus isolated from acute hepatopancreatic necrosis disease-affected shrimp.</title>
        <authorList>
            <person name="Tang K.F.J."/>
            <person name="Lightner D.V."/>
        </authorList>
    </citation>
    <scope>NUCLEOTIDE SEQUENCE</scope>
    <source>
        <strain evidence="2">A3</strain>
    </source>
</reference>
<feature type="signal peptide" evidence="1">
    <location>
        <begin position="1"/>
        <end position="21"/>
    </location>
</feature>
<dbReference type="InterPro" id="IPR013783">
    <property type="entry name" value="Ig-like_fold"/>
</dbReference>
<dbReference type="SUPFAM" id="SSF49373">
    <property type="entry name" value="Invasin/intimin cell-adhesion fragments"/>
    <property type="match status" value="2"/>
</dbReference>
<name>A0A024CAE9_VIBPH</name>
<feature type="chain" id="PRO_5030001522" evidence="1">
    <location>
        <begin position="22"/>
        <end position="769"/>
    </location>
</feature>
<dbReference type="Gene3D" id="2.60.40.10">
    <property type="entry name" value="Immunoglobulins"/>
    <property type="match status" value="2"/>
</dbReference>
<proteinExistence type="predicted"/>
<sequence>MHYNFFKRKLPAALCMALVLAGCNSDVDGSNGDSTESLTPGSISAQNATFVTDYADSYQVDLLDKVLVSDNDSFTLVDVTSLSATPECQLLGQSDHSFTIGAESAKSCDYQYRVKLAQSNLTDSAITRVAVTYETSGDTSAVELNAISVATLVEQTLDVTDIKSLLKSQTGFDVEEGFVLSDVVSLPYSDNVATVEPSTDTISYTPLPGFQGIERILFSYINDATDEVLLGTLDVAVAQEANLGFSVDENITHPPVNVNENIEIDISKFVHSTDNDDYQLVYVGSFNAATAPLNDDVDNKILTFETSKPGAHYISFAVSDHNGAYAMGLIELYALNPNRARPWGDIYDGPNRYTGPLTIPETSSQGIAYEGGLLDNFYNPPVEVALFTYAQAQAYCGTNGRLPTSSELQSLMGLGVQSNYEWPLSENYLASDEGIGVVVNLESGESNNYSSGGYIVTCVNVGGLAIMMDESSYTDIVANGIDKAKIVAQLTFDGEPAEGQFLNISVPSSVSAYAIDDNSVETDEDGKATFYISSLIAQNFLVTIDYYDMEVGASVSFVGDMKNAILTQNTETNNQENNSVRTRLVDIYGNAISGQQINISGANVKINGTANSTTATTDNNGEIYSSIAWNGSTSNSNQTVEITSTFTEGAGGSGQTASSYVTFVAPLLTIETVIDNADTNNTNLVRVKLTDTYNNPLSGRSVFVRTPSSNFSIGGTPYADTFVTGTDGTFIARVGWRSSNDISADLLTVPITAEYGSISATTYMTFRKP</sequence>
<protein>
    <submittedName>
        <fullName evidence="2">Bacterial Ig-like domain family protein</fullName>
    </submittedName>
</protein>
<dbReference type="PROSITE" id="PS51257">
    <property type="entry name" value="PROKAR_LIPOPROTEIN"/>
    <property type="match status" value="1"/>
</dbReference>
<dbReference type="InterPro" id="IPR008964">
    <property type="entry name" value="Invasin/intimin_cell_adhesion"/>
</dbReference>
<evidence type="ECO:0000256" key="1">
    <source>
        <dbReference type="SAM" id="SignalP"/>
    </source>
</evidence>
<organism evidence="2">
    <name type="scientific">Vibrio parahaemolyticus</name>
    <dbReference type="NCBI Taxonomy" id="670"/>
    <lineage>
        <taxon>Bacteria</taxon>
        <taxon>Pseudomonadati</taxon>
        <taxon>Pseudomonadota</taxon>
        <taxon>Gammaproteobacteria</taxon>
        <taxon>Vibrionales</taxon>
        <taxon>Vibrionaceae</taxon>
        <taxon>Vibrio</taxon>
    </lineage>
</organism>
<accession>A0A024CAE9</accession>
<gene>
    <name evidence="2" type="ORF">tc_PAI_052</name>
</gene>
<evidence type="ECO:0000313" key="2">
    <source>
        <dbReference type="EMBL" id="AHZ30585.1"/>
    </source>
</evidence>
<dbReference type="EMBL" id="KJ468740">
    <property type="protein sequence ID" value="AHZ30585.1"/>
    <property type="molecule type" value="Genomic_DNA"/>
</dbReference>
<dbReference type="RefSeq" id="WP_078232783.1">
    <property type="nucleotide sequence ID" value="NZ_CP043422.1"/>
</dbReference>